<gene>
    <name evidence="1" type="ORF">GBAR_LOCUS14374</name>
</gene>
<dbReference type="GO" id="GO:0016887">
    <property type="term" value="F:ATP hydrolysis activity"/>
    <property type="evidence" value="ECO:0007669"/>
    <property type="project" value="InterPro"/>
</dbReference>
<reference evidence="1" key="1">
    <citation type="submission" date="2023-03" db="EMBL/GenBank/DDBJ databases">
        <authorList>
            <person name="Steffen K."/>
            <person name="Cardenas P."/>
        </authorList>
    </citation>
    <scope>NUCLEOTIDE SEQUENCE</scope>
</reference>
<evidence type="ECO:0000313" key="2">
    <source>
        <dbReference type="Proteomes" id="UP001174909"/>
    </source>
</evidence>
<proteinExistence type="predicted"/>
<comment type="caution">
    <text evidence="1">The sequence shown here is derived from an EMBL/GenBank/DDBJ whole genome shotgun (WGS) entry which is preliminary data.</text>
</comment>
<name>A0AA35S978_GEOBA</name>
<dbReference type="PANTHER" id="PTHR22605">
    <property type="entry name" value="RZ-TYPE DOMAIN-CONTAINING PROTEIN"/>
    <property type="match status" value="1"/>
</dbReference>
<dbReference type="GO" id="GO:0004842">
    <property type="term" value="F:ubiquitin-protein transferase activity"/>
    <property type="evidence" value="ECO:0007669"/>
    <property type="project" value="InterPro"/>
</dbReference>
<sequence>MKRLYNSIAQKAHQDAGYGELKSTLKQRFKEFEMFSETLECLQHLCHSLDPMICDMSKVAQELRMDYKSININRLCTRHEVKCFPAAEVLLSFVWKFSVFTREKNSSLFLSAWSNTMDKARQKNTILSIGDLQSQMWIPTFDYCRNLLGDLMDLSITLNDVDSIFHEFTEREITIEVKHLYYGVQVCMMKEPSDDDWVEGVVLKIVDYRRLCSYRDAAISFLKLRDLLGISETDMTDVETVATELSSDENQTLTDISSELVQTGQFLHDFTGEKLECIDSFCISQIIVVWIRDSTKAIIIGQAAVFYTTDVGDLQNFVNVALATAAGGEDDLASDKLSALRTVGSGFSSLIYKLRPDIGFQELRDRLSSVWAAYRNDKRLPKMLVCLFAEELMCRVLRSCVN</sequence>
<dbReference type="AlphaFoldDB" id="A0AA35S978"/>
<dbReference type="Proteomes" id="UP001174909">
    <property type="component" value="Unassembled WGS sequence"/>
</dbReference>
<organism evidence="1 2">
    <name type="scientific">Geodia barretti</name>
    <name type="common">Barrett's horny sponge</name>
    <dbReference type="NCBI Taxonomy" id="519541"/>
    <lineage>
        <taxon>Eukaryota</taxon>
        <taxon>Metazoa</taxon>
        <taxon>Porifera</taxon>
        <taxon>Demospongiae</taxon>
        <taxon>Heteroscleromorpha</taxon>
        <taxon>Tetractinellida</taxon>
        <taxon>Astrophorina</taxon>
        <taxon>Geodiidae</taxon>
        <taxon>Geodia</taxon>
    </lineage>
</organism>
<accession>A0AA35S978</accession>
<dbReference type="InterPro" id="IPR031248">
    <property type="entry name" value="RNF213"/>
</dbReference>
<dbReference type="PANTHER" id="PTHR22605:SF16">
    <property type="entry name" value="E3 UBIQUITIN-PROTEIN LIGASE RNF213"/>
    <property type="match status" value="1"/>
</dbReference>
<evidence type="ECO:0000313" key="1">
    <source>
        <dbReference type="EMBL" id="CAI8024802.1"/>
    </source>
</evidence>
<dbReference type="EMBL" id="CASHTH010002096">
    <property type="protein sequence ID" value="CAI8024802.1"/>
    <property type="molecule type" value="Genomic_DNA"/>
</dbReference>
<protein>
    <submittedName>
        <fullName evidence="1">E3 ubiquitin-protein ligase rnf213-alpha</fullName>
    </submittedName>
</protein>
<keyword evidence="2" id="KW-1185">Reference proteome</keyword>